<feature type="domain" description="Cyclic nucleotide-binding" evidence="1">
    <location>
        <begin position="22"/>
        <end position="114"/>
    </location>
</feature>
<evidence type="ECO:0000259" key="1">
    <source>
        <dbReference type="PROSITE" id="PS50042"/>
    </source>
</evidence>
<dbReference type="InterPro" id="IPR018490">
    <property type="entry name" value="cNMP-bd_dom_sf"/>
</dbReference>
<dbReference type="Pfam" id="PF00027">
    <property type="entry name" value="cNMP_binding"/>
    <property type="match status" value="1"/>
</dbReference>
<evidence type="ECO:0000313" key="3">
    <source>
        <dbReference type="Proteomes" id="UP000468581"/>
    </source>
</evidence>
<gene>
    <name evidence="2" type="ORF">GWK08_08720</name>
</gene>
<comment type="caution">
    <text evidence="2">The sequence shown here is derived from an EMBL/GenBank/DDBJ whole genome shotgun (WGS) entry which is preliminary data.</text>
</comment>
<dbReference type="EMBL" id="JAABOO010000002">
    <property type="protein sequence ID" value="NER13517.1"/>
    <property type="molecule type" value="Genomic_DNA"/>
</dbReference>
<accession>A0A6P0UKM7</accession>
<dbReference type="RefSeq" id="WP_163606554.1">
    <property type="nucleotide sequence ID" value="NZ_JAABOO010000002.1"/>
</dbReference>
<dbReference type="PROSITE" id="PS50042">
    <property type="entry name" value="CNMP_BINDING_3"/>
    <property type="match status" value="1"/>
</dbReference>
<dbReference type="SUPFAM" id="SSF51206">
    <property type="entry name" value="cAMP-binding domain-like"/>
    <property type="match status" value="1"/>
</dbReference>
<dbReference type="InterPro" id="IPR000595">
    <property type="entry name" value="cNMP-bd_dom"/>
</dbReference>
<evidence type="ECO:0000313" key="2">
    <source>
        <dbReference type="EMBL" id="NER13517.1"/>
    </source>
</evidence>
<name>A0A6P0UKM7_9FLAO</name>
<sequence>MEKLAQHIKSHLAISDKTLGLITDRFSEKKYRKKEHLLHFNSISRHVYFVSKGCLRTYITDFNGVEHNIHFSVENWWAGDLASFVEKTPAKYRIQALEDTTVHAINLNDWEYLVREVPEFLKYSRILFRNDVIAQQNRTVQNLSYTAMERYEHFIQNHADLAQRIAQKHIASYLGLTPEFLSLLKKQYTS</sequence>
<dbReference type="Proteomes" id="UP000468581">
    <property type="component" value="Unassembled WGS sequence"/>
</dbReference>
<dbReference type="InterPro" id="IPR014710">
    <property type="entry name" value="RmlC-like_jellyroll"/>
</dbReference>
<protein>
    <submittedName>
        <fullName evidence="2">Cyclic nucleotide-binding domain-containing protein</fullName>
    </submittedName>
</protein>
<keyword evidence="3" id="KW-1185">Reference proteome</keyword>
<dbReference type="CDD" id="cd00038">
    <property type="entry name" value="CAP_ED"/>
    <property type="match status" value="1"/>
</dbReference>
<dbReference type="SMART" id="SM00100">
    <property type="entry name" value="cNMP"/>
    <property type="match status" value="1"/>
</dbReference>
<dbReference type="Gene3D" id="2.60.120.10">
    <property type="entry name" value="Jelly Rolls"/>
    <property type="match status" value="1"/>
</dbReference>
<reference evidence="2 3" key="1">
    <citation type="submission" date="2020-01" db="EMBL/GenBank/DDBJ databases">
        <title>Leptobacterium flavescens.</title>
        <authorList>
            <person name="Wang G."/>
        </authorList>
    </citation>
    <scope>NUCLEOTIDE SEQUENCE [LARGE SCALE GENOMIC DNA]</scope>
    <source>
        <strain evidence="2 3">KCTC 22160</strain>
    </source>
</reference>
<dbReference type="AlphaFoldDB" id="A0A6P0UKM7"/>
<proteinExistence type="predicted"/>
<organism evidence="2 3">
    <name type="scientific">Leptobacterium flavescens</name>
    <dbReference type="NCBI Taxonomy" id="472055"/>
    <lineage>
        <taxon>Bacteria</taxon>
        <taxon>Pseudomonadati</taxon>
        <taxon>Bacteroidota</taxon>
        <taxon>Flavobacteriia</taxon>
        <taxon>Flavobacteriales</taxon>
        <taxon>Flavobacteriaceae</taxon>
        <taxon>Leptobacterium</taxon>
    </lineage>
</organism>